<dbReference type="Gene3D" id="2.130.10.10">
    <property type="entry name" value="YVTN repeat-like/Quinoprotein amine dehydrogenase"/>
    <property type="match status" value="2"/>
</dbReference>
<keyword evidence="4" id="KW-0966">Cell projection</keyword>
<dbReference type="KEGG" id="smo:SELMODRAFT_447959"/>
<dbReference type="SMART" id="SM00320">
    <property type="entry name" value="WD40"/>
    <property type="match status" value="5"/>
</dbReference>
<dbReference type="InParanoid" id="D8T3R9"/>
<evidence type="ECO:0000256" key="3">
    <source>
        <dbReference type="SAM" id="MobiDB-lite"/>
    </source>
</evidence>
<dbReference type="InterPro" id="IPR036322">
    <property type="entry name" value="WD40_repeat_dom_sf"/>
</dbReference>
<dbReference type="OMA" id="LTHMCHH"/>
<feature type="repeat" description="WD" evidence="1">
    <location>
        <begin position="451"/>
        <end position="492"/>
    </location>
</feature>
<keyword evidence="4" id="KW-0969">Cilium</keyword>
<keyword evidence="4" id="KW-0282">Flagellum</keyword>
<dbReference type="HOGENOM" id="CLU_003598_0_0_1"/>
<dbReference type="SUPFAM" id="SSF50978">
    <property type="entry name" value="WD40 repeat-like"/>
    <property type="match status" value="2"/>
</dbReference>
<keyword evidence="1" id="KW-0853">WD repeat</keyword>
<proteinExistence type="predicted"/>
<dbReference type="eggNOG" id="ENOG502SIUW">
    <property type="taxonomic scope" value="Eukaryota"/>
</dbReference>
<dbReference type="Pfam" id="PF00400">
    <property type="entry name" value="WD40"/>
    <property type="match status" value="2"/>
</dbReference>
<evidence type="ECO:0000256" key="2">
    <source>
        <dbReference type="SAM" id="Coils"/>
    </source>
</evidence>
<keyword evidence="2" id="KW-0175">Coiled coil</keyword>
<organism evidence="5">
    <name type="scientific">Selaginella moellendorffii</name>
    <name type="common">Spikemoss</name>
    <dbReference type="NCBI Taxonomy" id="88036"/>
    <lineage>
        <taxon>Eukaryota</taxon>
        <taxon>Viridiplantae</taxon>
        <taxon>Streptophyta</taxon>
        <taxon>Embryophyta</taxon>
        <taxon>Tracheophyta</taxon>
        <taxon>Lycopodiopsida</taxon>
        <taxon>Selaginellales</taxon>
        <taxon>Selaginellaceae</taxon>
        <taxon>Selaginella</taxon>
    </lineage>
</organism>
<keyword evidence="5" id="KW-1185">Reference proteome</keyword>
<gene>
    <name evidence="4" type="primary">FAP57</name>
    <name evidence="4" type="ORF">SELMODRAFT_447959</name>
</gene>
<reference evidence="4 5" key="1">
    <citation type="journal article" date="2011" name="Science">
        <title>The Selaginella genome identifies genetic changes associated with the evolution of vascular plants.</title>
        <authorList>
            <person name="Banks J.A."/>
            <person name="Nishiyama T."/>
            <person name="Hasebe M."/>
            <person name="Bowman J.L."/>
            <person name="Gribskov M."/>
            <person name="dePamphilis C."/>
            <person name="Albert V.A."/>
            <person name="Aono N."/>
            <person name="Aoyama T."/>
            <person name="Ambrose B.A."/>
            <person name="Ashton N.W."/>
            <person name="Axtell M.J."/>
            <person name="Barker E."/>
            <person name="Barker M.S."/>
            <person name="Bennetzen J.L."/>
            <person name="Bonawitz N.D."/>
            <person name="Chapple C."/>
            <person name="Cheng C."/>
            <person name="Correa L.G."/>
            <person name="Dacre M."/>
            <person name="DeBarry J."/>
            <person name="Dreyer I."/>
            <person name="Elias M."/>
            <person name="Engstrom E.M."/>
            <person name="Estelle M."/>
            <person name="Feng L."/>
            <person name="Finet C."/>
            <person name="Floyd S.K."/>
            <person name="Frommer W.B."/>
            <person name="Fujita T."/>
            <person name="Gramzow L."/>
            <person name="Gutensohn M."/>
            <person name="Harholt J."/>
            <person name="Hattori M."/>
            <person name="Heyl A."/>
            <person name="Hirai T."/>
            <person name="Hiwatashi Y."/>
            <person name="Ishikawa M."/>
            <person name="Iwata M."/>
            <person name="Karol K.G."/>
            <person name="Koehler B."/>
            <person name="Kolukisaoglu U."/>
            <person name="Kubo M."/>
            <person name="Kurata T."/>
            <person name="Lalonde S."/>
            <person name="Li K."/>
            <person name="Li Y."/>
            <person name="Litt A."/>
            <person name="Lyons E."/>
            <person name="Manning G."/>
            <person name="Maruyama T."/>
            <person name="Michael T.P."/>
            <person name="Mikami K."/>
            <person name="Miyazaki S."/>
            <person name="Morinaga S."/>
            <person name="Murata T."/>
            <person name="Mueller-Roeber B."/>
            <person name="Nelson D.R."/>
            <person name="Obara M."/>
            <person name="Oguri Y."/>
            <person name="Olmstead R.G."/>
            <person name="Onodera N."/>
            <person name="Petersen B.L."/>
            <person name="Pils B."/>
            <person name="Prigge M."/>
            <person name="Rensing S.A."/>
            <person name="Riano-Pachon D.M."/>
            <person name="Roberts A.W."/>
            <person name="Sato Y."/>
            <person name="Scheller H.V."/>
            <person name="Schulz B."/>
            <person name="Schulz C."/>
            <person name="Shakirov E.V."/>
            <person name="Shibagaki N."/>
            <person name="Shinohara N."/>
            <person name="Shippen D.E."/>
            <person name="Soerensen I."/>
            <person name="Sotooka R."/>
            <person name="Sugimoto N."/>
            <person name="Sugita M."/>
            <person name="Sumikawa N."/>
            <person name="Tanurdzic M."/>
            <person name="Theissen G."/>
            <person name="Ulvskov P."/>
            <person name="Wakazuki S."/>
            <person name="Weng J.K."/>
            <person name="Willats W.W."/>
            <person name="Wipf D."/>
            <person name="Wolf P.G."/>
            <person name="Yang L."/>
            <person name="Zimmer A.D."/>
            <person name="Zhu Q."/>
            <person name="Mitros T."/>
            <person name="Hellsten U."/>
            <person name="Loque D."/>
            <person name="Otillar R."/>
            <person name="Salamov A."/>
            <person name="Schmutz J."/>
            <person name="Shapiro H."/>
            <person name="Lindquist E."/>
            <person name="Lucas S."/>
            <person name="Rokhsar D."/>
            <person name="Grigoriev I.V."/>
        </authorList>
    </citation>
    <scope>NUCLEOTIDE SEQUENCE [LARGE SCALE GENOMIC DNA]</scope>
</reference>
<feature type="coiled-coil region" evidence="2">
    <location>
        <begin position="680"/>
        <end position="757"/>
    </location>
</feature>
<sequence length="1332" mass="150823">MEEGDLALETGPSLRPIYAFGFEAIPGKNKQMVCIDEHTIAYALGCNLVFHNFLDKTMHFIVMNIGVQSIVSLTSTPSGSLVAVCEKMKIGHGQISIVDTKKLKVVQTLISTSPAELEVCALSKNEQKAVAVTKNVKGSVICWELEHGKVLTTIPIFVEITGVTVNPHDSDEFATCGPTHFRIWSLKGGTTKSFAVPGLNQALTLTDHDWLQDGGLAVSTVEDMILIVRDGRIESKLVDTGHTLRLVATRNGFLTGRDDGALTDFKARGRPPVYTGTVLTRTRGPISCIALPPNVDALAYVQQEGIVLKVDYADFESEGPKDLMDMHVIDLAAVSGMDICVRRRLIATCSNDKMVRVWSYCRLLCDLTYACHEQPSSIAISPWGYELAVGMAYSSILLFGIMASRLEPRREVALQGCGAIKYSPSGDMVAALCGREIVIYSSFTWEVLTVLKGHINKVTSIAWSSNSVHLASAGLDGATYRWAVDDFRRHEECVTKGSQYASILYDHSRYFLYSCGPGLPLRIISTSNKPPPEILNTFPNEVIIGVWDGTGDGDWANRYRGSILCELQDQPSYGQLVGYFQRRMVLAVTVDTQELHGYAYPFASNKTSPLMKFPQQSGRIAAMCVDETHNIVFIRSTKGTIFICTLDDGKISAERPTSLLDFFTDQNEEGEIENWLLIRRSELEEAGEEAQNLKSSLQAEQDESQYRQHRIRQDWAAKIKEKEKEHAKRERELVLEMQTLKEKLEAAEKNLEHTTQTFLESQSQAMGTLYEHFEEKFTGETARAEHWRTKAEQVKESCVKEIEHKEKVHSTEVLGLQSQIDKIESHSRTRMQKLQEDCEREIRKYKTYMDEDLLINDEELVVGFSQMKQAMQAQQKHIDDARAQMLLEKKAATSYQLQITELSTLCTAQDSNIRHLEIEKARLENFALEFDYKKRILDKLVEEADEHRKALLHATKERETLAVLQHSKIQQLVEREKPLVAELSQYKSKIQEMQARESLDVKHRLAQEEAARLLTERIQDLEQRVFRLLHQLGQKEEYLDAFKEALCVIVHDHDPGEWPPLTRGLFLAYVKGSERAAVAEGLESRSQIMKQRQILEDFVVVLKTTIDRTKDRCKEEMQHFVKENLNLLRDFCEANRNSRRMAFMVQKLQQQVAYFKGIVSMQKRSLARARQSSSRPSTPEKRRSIITAEPRRSSSFVTSGIQRRIRLSRESDALRLPARPPTPVSEILKPYSRFSIVHGDQDHTRRMTTSQIEKRMSKPWGSTEPERKSNRIQVDDLLRQLEETRSELGKKQGEINVLQAALAAKQRSRPGTSLGFNALQKKGGVIARGRPK</sequence>
<dbReference type="PANTHER" id="PTHR32215:SF15">
    <property type="entry name" value="CILIA- AND FLAGELLA-ASSOCIATED PROTEIN 57"/>
    <property type="match status" value="1"/>
</dbReference>
<evidence type="ECO:0000256" key="1">
    <source>
        <dbReference type="PROSITE-ProRule" id="PRU00221"/>
    </source>
</evidence>
<protein>
    <submittedName>
        <fullName evidence="4">Flagellar associated protein 57</fullName>
    </submittedName>
</protein>
<name>D8T3R9_SELML</name>
<accession>D8T3R9</accession>
<feature type="region of interest" description="Disordered" evidence="3">
    <location>
        <begin position="1238"/>
        <end position="1272"/>
    </location>
</feature>
<dbReference type="InterPro" id="IPR001680">
    <property type="entry name" value="WD40_rpt"/>
</dbReference>
<dbReference type="Proteomes" id="UP000001514">
    <property type="component" value="Unassembled WGS sequence"/>
</dbReference>
<dbReference type="InterPro" id="IPR015943">
    <property type="entry name" value="WD40/YVTN_repeat-like_dom_sf"/>
</dbReference>
<dbReference type="PROSITE" id="PS50294">
    <property type="entry name" value="WD_REPEATS_REGION"/>
    <property type="match status" value="1"/>
</dbReference>
<evidence type="ECO:0000313" key="5">
    <source>
        <dbReference type="Proteomes" id="UP000001514"/>
    </source>
</evidence>
<dbReference type="EMBL" id="GL377671">
    <property type="protein sequence ID" value="EFJ08682.1"/>
    <property type="molecule type" value="Genomic_DNA"/>
</dbReference>
<dbReference type="PROSITE" id="PS50082">
    <property type="entry name" value="WD_REPEATS_2"/>
    <property type="match status" value="1"/>
</dbReference>
<feature type="region of interest" description="Disordered" evidence="3">
    <location>
        <begin position="1166"/>
        <end position="1200"/>
    </location>
</feature>
<dbReference type="PANTHER" id="PTHR32215">
    <property type="entry name" value="CILIA- AND FLAGELLA-ASSOCIATED PROTEIN 57"/>
    <property type="match status" value="1"/>
</dbReference>
<evidence type="ECO:0000313" key="4">
    <source>
        <dbReference type="EMBL" id="EFJ08682.1"/>
    </source>
</evidence>
<feature type="coiled-coil region" evidence="2">
    <location>
        <begin position="1004"/>
        <end position="1031"/>
    </location>
</feature>
<dbReference type="InterPro" id="IPR052993">
    <property type="entry name" value="CFA-57"/>
</dbReference>
<feature type="compositionally biased region" description="Low complexity" evidence="3">
    <location>
        <begin position="1168"/>
        <end position="1177"/>
    </location>
</feature>
<dbReference type="Gramene" id="EFJ08682">
    <property type="protein sequence ID" value="EFJ08682"/>
    <property type="gene ID" value="SELMODRAFT_447959"/>
</dbReference>
<feature type="coiled-coil region" evidence="2">
    <location>
        <begin position="831"/>
        <end position="884"/>
    </location>
</feature>